<evidence type="ECO:0000313" key="3">
    <source>
        <dbReference type="Proteomes" id="UP001209878"/>
    </source>
</evidence>
<dbReference type="Proteomes" id="UP001209878">
    <property type="component" value="Unassembled WGS sequence"/>
</dbReference>
<comment type="caution">
    <text evidence="2">The sequence shown here is derived from an EMBL/GenBank/DDBJ whole genome shotgun (WGS) entry which is preliminary data.</text>
</comment>
<sequence>MEETQMTSVTMRQYQMKYLFLGLGIAVVVMTVVMHVLIGDAGMNVLHEIMSPEVDSLLPVRSHDHHDEVPFLIRDDPVRRNSSAYQRRADYAAQKGDELPDTGPAWKLPFHLDENTVAVGCGITTRGHVITDRDKLTRQLPFFGSLLPSFCRTASHGFDYSFYVAHDHDDPFFARNGSHALFRATFHRILASGCPRRVNVSLHLVECGHAGRPAWAQNDALMAAYMDNVAYYYRVNDDTVMESVGWTERFIEQLMRYDPPNVGVVGPWFRSGNIAILTHDFVHRTHIDVFGFYYPRIFTDWFADDWITGVYSPERCRKVPGTRIKHTMEQGVRYVVHFEKAQRVALEVEIGKLILSRYLARLQRSATTKDNWDKDSKLVISMSLAADSGIDQLYGMLRYTQLVPIIFTGWRVRVYVQDPDATPSMPRIVRVIIRKLQNMDIEVVKLGNDTTTSLPASLWRFLIADDVGVERFVVRDANTRPGEREQIVLDHWLKTDKPIHCIRDHPNHTHLAFVPGLFGGIPGQLRAILGRSVRDLMRGHSSDVDFLSTVIWPKVSGHCLCHDSVSCTRWPGARAFPVLRKENEFVGQRYDANDQVVDDDETLLWNRKYIRPECVHLKDTGFSEKAVRAVIRDRPVIWSQDYHIGPIMDIKSLLAPIGVKVVDKSLSFYCAHVGTCAKDLRIITQNNGMRLTPELIKQFYDAYRNDATMKRVSVFVCTLPVAMCEAFVPFNKPMLVIATIRYEQARPEAAKWRALNGLLVNISRSAHGLVAANNLYDAKYIEYFTGIPPHVVPNFVAYIRDSYRPTRKQFLVAPIHSTELYEKLFGEFDSIIMRRHLDLVLYPLRQLYPQYRFSDLAAHPAVVYIPYQVSMISLTEQYRMNIPLFFPTLDLLAKWHVEHGVVRQRTWAAYREQRSSRSVLRGVVGSDVPDPNDDVDEAAVRHWLRYADFYQWPHIIYYESVEDLVDKMVTVDLDEISRRMREYNKRMRDEIKKIWSNILVKVTTGT</sequence>
<organism evidence="2 3">
    <name type="scientific">Ridgeia piscesae</name>
    <name type="common">Tubeworm</name>
    <dbReference type="NCBI Taxonomy" id="27915"/>
    <lineage>
        <taxon>Eukaryota</taxon>
        <taxon>Metazoa</taxon>
        <taxon>Spiralia</taxon>
        <taxon>Lophotrochozoa</taxon>
        <taxon>Annelida</taxon>
        <taxon>Polychaeta</taxon>
        <taxon>Sedentaria</taxon>
        <taxon>Canalipalpata</taxon>
        <taxon>Sabellida</taxon>
        <taxon>Siboglinidae</taxon>
        <taxon>Ridgeia</taxon>
    </lineage>
</organism>
<proteinExistence type="predicted"/>
<gene>
    <name evidence="2" type="ORF">NP493_876g01018</name>
</gene>
<keyword evidence="1" id="KW-1133">Transmembrane helix</keyword>
<evidence type="ECO:0000256" key="1">
    <source>
        <dbReference type="SAM" id="Phobius"/>
    </source>
</evidence>
<protein>
    <submittedName>
        <fullName evidence="2">Uncharacterized protein</fullName>
    </submittedName>
</protein>
<feature type="transmembrane region" description="Helical" evidence="1">
    <location>
        <begin position="18"/>
        <end position="38"/>
    </location>
</feature>
<keyword evidence="3" id="KW-1185">Reference proteome</keyword>
<name>A0AAD9KMI4_RIDPI</name>
<accession>A0AAD9KMI4</accession>
<keyword evidence="1" id="KW-0812">Transmembrane</keyword>
<dbReference type="EMBL" id="JAODUO010000876">
    <property type="protein sequence ID" value="KAK2173430.1"/>
    <property type="molecule type" value="Genomic_DNA"/>
</dbReference>
<evidence type="ECO:0000313" key="2">
    <source>
        <dbReference type="EMBL" id="KAK2173430.1"/>
    </source>
</evidence>
<reference evidence="2" key="1">
    <citation type="journal article" date="2023" name="Mol. Biol. Evol.">
        <title>Third-Generation Sequencing Reveals the Adaptive Role of the Epigenome in Three Deep-Sea Polychaetes.</title>
        <authorList>
            <person name="Perez M."/>
            <person name="Aroh O."/>
            <person name="Sun Y."/>
            <person name="Lan Y."/>
            <person name="Juniper S.K."/>
            <person name="Young C.R."/>
            <person name="Angers B."/>
            <person name="Qian P.Y."/>
        </authorList>
    </citation>
    <scope>NUCLEOTIDE SEQUENCE</scope>
    <source>
        <strain evidence="2">R07B-5</strain>
    </source>
</reference>
<dbReference type="AlphaFoldDB" id="A0AAD9KMI4"/>
<keyword evidence="1" id="KW-0472">Membrane</keyword>